<reference evidence="2" key="1">
    <citation type="submission" date="2018-05" db="EMBL/GenBank/DDBJ databases">
        <authorList>
            <person name="Lanie J.A."/>
            <person name="Ng W.-L."/>
            <person name="Kazmierczak K.M."/>
            <person name="Andrzejewski T.M."/>
            <person name="Davidsen T.M."/>
            <person name="Wayne K.J."/>
            <person name="Tettelin H."/>
            <person name="Glass J.I."/>
            <person name="Rusch D."/>
            <person name="Podicherti R."/>
            <person name="Tsui H.-C.T."/>
            <person name="Winkler M.E."/>
        </authorList>
    </citation>
    <scope>NUCLEOTIDE SEQUENCE</scope>
</reference>
<organism evidence="2">
    <name type="scientific">marine metagenome</name>
    <dbReference type="NCBI Taxonomy" id="408172"/>
    <lineage>
        <taxon>unclassified sequences</taxon>
        <taxon>metagenomes</taxon>
        <taxon>ecological metagenomes</taxon>
    </lineage>
</organism>
<name>A0A381QTX3_9ZZZZ</name>
<accession>A0A381QTX3</accession>
<proteinExistence type="predicted"/>
<keyword evidence="1" id="KW-0812">Transmembrane</keyword>
<protein>
    <submittedName>
        <fullName evidence="2">Uncharacterized protein</fullName>
    </submittedName>
</protein>
<dbReference type="AlphaFoldDB" id="A0A381QTX3"/>
<sequence>MSGGGAAAGVTAGFIVATTEFHVLSHGAIVVGIIPTLVVIMGWWSTRRTADLQR</sequence>
<keyword evidence="1" id="KW-1133">Transmembrane helix</keyword>
<evidence type="ECO:0000256" key="1">
    <source>
        <dbReference type="SAM" id="Phobius"/>
    </source>
</evidence>
<keyword evidence="1" id="KW-0472">Membrane</keyword>
<evidence type="ECO:0000313" key="2">
    <source>
        <dbReference type="EMBL" id="SUZ82580.1"/>
    </source>
</evidence>
<dbReference type="EMBL" id="UINC01001514">
    <property type="protein sequence ID" value="SUZ82580.1"/>
    <property type="molecule type" value="Genomic_DNA"/>
</dbReference>
<feature type="transmembrane region" description="Helical" evidence="1">
    <location>
        <begin position="23"/>
        <end position="44"/>
    </location>
</feature>
<gene>
    <name evidence="2" type="ORF">METZ01_LOCUS35434</name>
</gene>